<dbReference type="PANTHER" id="PTHR24178">
    <property type="entry name" value="MOLTING PROTEIN MLT-4"/>
    <property type="match status" value="1"/>
</dbReference>
<accession>A0A6C0I1W8</accession>
<protein>
    <submittedName>
        <fullName evidence="3">Uncharacterized protein</fullName>
    </submittedName>
</protein>
<dbReference type="PRINTS" id="PR01415">
    <property type="entry name" value="ANKYRIN"/>
</dbReference>
<sequence length="251" mass="27508">MPTNITKNKFITNILSNDYDKVCKTISRCPSVVHECITDGRNPLHKAIYQKNTDIVKLLLDSGADANKCESKGMQTLFEFNNNIDVVFDGVTPLFAAISKGDLNYSIVQILLEYGVNVNQCDYHNTSPLYLAIKGRNTRIANLLLEYGADVNICNYTNTSPLQVAAMNGNSQIVKALLERGATTDITNADAANADSANADSTNTSPLYLAAVRWANPLFIAKKKEYESIIKMLLNSGADVNKCSICLDNLN</sequence>
<dbReference type="Pfam" id="PF12796">
    <property type="entry name" value="Ank_2"/>
    <property type="match status" value="2"/>
</dbReference>
<reference evidence="3" key="1">
    <citation type="journal article" date="2020" name="Nature">
        <title>Giant virus diversity and host interactions through global metagenomics.</title>
        <authorList>
            <person name="Schulz F."/>
            <person name="Roux S."/>
            <person name="Paez-Espino D."/>
            <person name="Jungbluth S."/>
            <person name="Walsh D.A."/>
            <person name="Denef V.J."/>
            <person name="McMahon K.D."/>
            <person name="Konstantinidis K.T."/>
            <person name="Eloe-Fadrosh E.A."/>
            <person name="Kyrpides N.C."/>
            <person name="Woyke T."/>
        </authorList>
    </citation>
    <scope>NUCLEOTIDE SEQUENCE</scope>
    <source>
        <strain evidence="3">GVMAG-M-3300023184-186</strain>
    </source>
</reference>
<dbReference type="Gene3D" id="1.25.40.20">
    <property type="entry name" value="Ankyrin repeat-containing domain"/>
    <property type="match status" value="1"/>
</dbReference>
<evidence type="ECO:0000256" key="1">
    <source>
        <dbReference type="ARBA" id="ARBA00022737"/>
    </source>
</evidence>
<evidence type="ECO:0000256" key="2">
    <source>
        <dbReference type="ARBA" id="ARBA00023043"/>
    </source>
</evidence>
<proteinExistence type="predicted"/>
<dbReference type="PROSITE" id="PS50088">
    <property type="entry name" value="ANK_REPEAT"/>
    <property type="match status" value="5"/>
</dbReference>
<organism evidence="3">
    <name type="scientific">viral metagenome</name>
    <dbReference type="NCBI Taxonomy" id="1070528"/>
    <lineage>
        <taxon>unclassified sequences</taxon>
        <taxon>metagenomes</taxon>
        <taxon>organismal metagenomes</taxon>
    </lineage>
</organism>
<dbReference type="InterPro" id="IPR036770">
    <property type="entry name" value="Ankyrin_rpt-contain_sf"/>
</dbReference>
<keyword evidence="2" id="KW-0040">ANK repeat</keyword>
<dbReference type="PROSITE" id="PS50297">
    <property type="entry name" value="ANK_REP_REGION"/>
    <property type="match status" value="4"/>
</dbReference>
<evidence type="ECO:0000313" key="3">
    <source>
        <dbReference type="EMBL" id="QHT86620.1"/>
    </source>
</evidence>
<dbReference type="EMBL" id="MN740074">
    <property type="protein sequence ID" value="QHT86620.1"/>
    <property type="molecule type" value="Genomic_DNA"/>
</dbReference>
<keyword evidence="1" id="KW-0677">Repeat</keyword>
<dbReference type="SUPFAM" id="SSF48403">
    <property type="entry name" value="Ankyrin repeat"/>
    <property type="match status" value="1"/>
</dbReference>
<dbReference type="Pfam" id="PF00023">
    <property type="entry name" value="Ank"/>
    <property type="match status" value="1"/>
</dbReference>
<dbReference type="SMART" id="SM00248">
    <property type="entry name" value="ANK"/>
    <property type="match status" value="5"/>
</dbReference>
<dbReference type="AlphaFoldDB" id="A0A6C0I1W8"/>
<name>A0A6C0I1W8_9ZZZZ</name>
<dbReference type="PANTHER" id="PTHR24178:SF9">
    <property type="entry name" value="ANK_REP_REGION DOMAIN-CONTAINING PROTEIN"/>
    <property type="match status" value="1"/>
</dbReference>
<dbReference type="InterPro" id="IPR002110">
    <property type="entry name" value="Ankyrin_rpt"/>
</dbReference>